<protein>
    <recommendedName>
        <fullName evidence="3">Lipoprotein</fullName>
    </recommendedName>
</protein>
<dbReference type="AlphaFoldDB" id="A0A1I0CZ82"/>
<organism evidence="1 2">
    <name type="scientific">Thomasclavelia cocleata</name>
    <dbReference type="NCBI Taxonomy" id="69824"/>
    <lineage>
        <taxon>Bacteria</taxon>
        <taxon>Bacillati</taxon>
        <taxon>Bacillota</taxon>
        <taxon>Erysipelotrichia</taxon>
        <taxon>Erysipelotrichales</taxon>
        <taxon>Coprobacillaceae</taxon>
        <taxon>Thomasclavelia</taxon>
    </lineage>
</organism>
<dbReference type="PROSITE" id="PS51257">
    <property type="entry name" value="PROKAR_LIPOPROTEIN"/>
    <property type="match status" value="1"/>
</dbReference>
<dbReference type="GeneID" id="78287700"/>
<evidence type="ECO:0000313" key="1">
    <source>
        <dbReference type="EMBL" id="SET25190.1"/>
    </source>
</evidence>
<gene>
    <name evidence="1" type="ORF">SAMN04489758_10480</name>
</gene>
<dbReference type="EMBL" id="FOIN01000004">
    <property type="protein sequence ID" value="SET25190.1"/>
    <property type="molecule type" value="Genomic_DNA"/>
</dbReference>
<keyword evidence="2" id="KW-1185">Reference proteome</keyword>
<sequence>MKKFILGMCCVLLLCGCGSKREVKNYYDVVDTFEEFGFKEEKVSLHLNGGAYYFELNGESFDMFFQYDREKNRATADRLCYYSVDEESSVEVYKNTELSSNKDFEYEDVDEKIREQLDKSLDEMDVTYEEFSGWCKDMIAKKDFSKYLKDNLTGVDYLDYVFGYDLEVKEVDNTSIMIKDKKYCILVKNDIVYAIPRTYDFISSTGYMYLPEANAGGYNQKQSNSIYNFETNEVIQGEMTQEDIKAVKEIKKWYDGVLEKHHMTTNDLKK</sequence>
<proteinExistence type="predicted"/>
<dbReference type="Proteomes" id="UP000198558">
    <property type="component" value="Unassembled WGS sequence"/>
</dbReference>
<reference evidence="2" key="1">
    <citation type="submission" date="2016-10" db="EMBL/GenBank/DDBJ databases">
        <authorList>
            <person name="Varghese N."/>
            <person name="Submissions S."/>
        </authorList>
    </citation>
    <scope>NUCLEOTIDE SEQUENCE [LARGE SCALE GENOMIC DNA]</scope>
    <source>
        <strain evidence="2">DSM 1551</strain>
    </source>
</reference>
<name>A0A1I0CZ82_9FIRM</name>
<evidence type="ECO:0000313" key="2">
    <source>
        <dbReference type="Proteomes" id="UP000198558"/>
    </source>
</evidence>
<evidence type="ECO:0008006" key="3">
    <source>
        <dbReference type="Google" id="ProtNLM"/>
    </source>
</evidence>
<dbReference type="RefSeq" id="WP_092352481.1">
    <property type="nucleotide sequence ID" value="NZ_CANSQN010000011.1"/>
</dbReference>
<accession>A0A1I0CZ82</accession>